<dbReference type="PANTHER" id="PTHR43072">
    <property type="entry name" value="N-ACETYLTRANSFERASE"/>
    <property type="match status" value="1"/>
</dbReference>
<comment type="caution">
    <text evidence="2">The sequence shown here is derived from an EMBL/GenBank/DDBJ whole genome shotgun (WGS) entry which is preliminary data.</text>
</comment>
<feature type="domain" description="N-acetyltransferase" evidence="1">
    <location>
        <begin position="1"/>
        <end position="162"/>
    </location>
</feature>
<evidence type="ECO:0000313" key="2">
    <source>
        <dbReference type="EMBL" id="TKZ32515.1"/>
    </source>
</evidence>
<evidence type="ECO:0000259" key="1">
    <source>
        <dbReference type="PROSITE" id="PS51186"/>
    </source>
</evidence>
<accession>A0ABY2TP76</accession>
<dbReference type="RefSeq" id="WP_137998865.1">
    <property type="nucleotide sequence ID" value="NZ_SJDU01000272.1"/>
</dbReference>
<dbReference type="SUPFAM" id="SSF55729">
    <property type="entry name" value="Acyl-CoA N-acyltransferases (Nat)"/>
    <property type="match status" value="1"/>
</dbReference>
<reference evidence="2 3" key="1">
    <citation type="journal article" date="2019" name="Anaerobe">
        <title>Brachyspira catarrhinii sp. nov., an anaerobic intestinal spirochaete isolated from vervet monkeys may have been misidentified as Brachyspira aalborgi in previous studies.</title>
        <authorList>
            <person name="Phillips N.D."/>
            <person name="La T."/>
            <person name="Hampson D.J."/>
        </authorList>
    </citation>
    <scope>NUCLEOTIDE SEQUENCE [LARGE SCALE GENOMIC DNA]</scope>
    <source>
        <strain evidence="2 3">Z12</strain>
    </source>
</reference>
<dbReference type="EMBL" id="SJDU01000272">
    <property type="protein sequence ID" value="TKZ32515.1"/>
    <property type="molecule type" value="Genomic_DNA"/>
</dbReference>
<dbReference type="PANTHER" id="PTHR43072:SF8">
    <property type="entry name" value="ACYLTRANSFERASE FABY-RELATED"/>
    <property type="match status" value="1"/>
</dbReference>
<organism evidence="2 3">
    <name type="scientific">Brachyspira catarrhinii</name>
    <dbReference type="NCBI Taxonomy" id="2528966"/>
    <lineage>
        <taxon>Bacteria</taxon>
        <taxon>Pseudomonadati</taxon>
        <taxon>Spirochaetota</taxon>
        <taxon>Spirochaetia</taxon>
        <taxon>Brachyspirales</taxon>
        <taxon>Brachyspiraceae</taxon>
        <taxon>Brachyspira</taxon>
    </lineage>
</organism>
<dbReference type="CDD" id="cd04301">
    <property type="entry name" value="NAT_SF"/>
    <property type="match status" value="1"/>
</dbReference>
<dbReference type="InterPro" id="IPR000182">
    <property type="entry name" value="GNAT_dom"/>
</dbReference>
<dbReference type="Proteomes" id="UP000310168">
    <property type="component" value="Unassembled WGS sequence"/>
</dbReference>
<evidence type="ECO:0000313" key="3">
    <source>
        <dbReference type="Proteomes" id="UP000310168"/>
    </source>
</evidence>
<gene>
    <name evidence="2" type="ORF">EZH24_09215</name>
</gene>
<proteinExistence type="predicted"/>
<dbReference type="InterPro" id="IPR016181">
    <property type="entry name" value="Acyl_CoA_acyltransferase"/>
</dbReference>
<dbReference type="PROSITE" id="PS51186">
    <property type="entry name" value="GNAT"/>
    <property type="match status" value="1"/>
</dbReference>
<dbReference type="Gene3D" id="3.40.630.30">
    <property type="match status" value="1"/>
</dbReference>
<sequence length="192" mass="22112">MKIRFATISDALSLLEIYSQYIETAITFEYILPTKSEFEKRIENIIETYPYLVLEEDGKIIGYAYAHKYMERAAYQWNAEISIYLDKAHVSKGLGKKLCLALIEILKAQGVKTVYSLITSPNIKSEKLHLSLGFKNIGMYHNTGYKRGEWRNVSIFEKQIGEYSINPNPVLSIKEIGFDIIEKIINENLSDK</sequence>
<dbReference type="Pfam" id="PF13420">
    <property type="entry name" value="Acetyltransf_4"/>
    <property type="match status" value="1"/>
</dbReference>
<protein>
    <submittedName>
        <fullName evidence="2">N-acetyltransferase family protein</fullName>
    </submittedName>
</protein>
<keyword evidence="3" id="KW-1185">Reference proteome</keyword>
<name>A0ABY2TP76_9SPIR</name>